<evidence type="ECO:0000259" key="1">
    <source>
        <dbReference type="PROSITE" id="PS50141"/>
    </source>
</evidence>
<dbReference type="GO" id="GO:0005730">
    <property type="term" value="C:nucleolus"/>
    <property type="evidence" value="ECO:0007669"/>
    <property type="project" value="TreeGrafter"/>
</dbReference>
<dbReference type="Proteomes" id="UP000811246">
    <property type="component" value="Chromosome 2"/>
</dbReference>
<accession>A0A922FR19</accession>
<dbReference type="InterPro" id="IPR002466">
    <property type="entry name" value="A_deamin"/>
</dbReference>
<reference evidence="2" key="1">
    <citation type="submission" date="2021-01" db="EMBL/GenBank/DDBJ databases">
        <authorList>
            <person name="Lovell J.T."/>
            <person name="Bentley N."/>
            <person name="Bhattarai G."/>
            <person name="Jenkins J.W."/>
            <person name="Sreedasyam A."/>
            <person name="Alarcon Y."/>
            <person name="Bock C."/>
            <person name="Boston L."/>
            <person name="Carlson J."/>
            <person name="Cervantes K."/>
            <person name="Clermont K."/>
            <person name="Krom N."/>
            <person name="Kubenka K."/>
            <person name="Mamidi S."/>
            <person name="Mattison C."/>
            <person name="Monteros M."/>
            <person name="Pisani C."/>
            <person name="Plott C."/>
            <person name="Rajasekar S."/>
            <person name="Rhein H.S."/>
            <person name="Rohla C."/>
            <person name="Song M."/>
            <person name="Hilaire R.S."/>
            <person name="Shu S."/>
            <person name="Wells L."/>
            <person name="Wang X."/>
            <person name="Webber J."/>
            <person name="Heerema R.J."/>
            <person name="Klein P."/>
            <person name="Conner P."/>
            <person name="Grauke L."/>
            <person name="Grimwood J."/>
            <person name="Schmutz J."/>
            <person name="Randall J.J."/>
        </authorList>
    </citation>
    <scope>NUCLEOTIDE SEQUENCE</scope>
    <source>
        <tissue evidence="2">Leaf</tissue>
    </source>
</reference>
<dbReference type="GO" id="GO:0003725">
    <property type="term" value="F:double-stranded RNA binding"/>
    <property type="evidence" value="ECO:0007669"/>
    <property type="project" value="TreeGrafter"/>
</dbReference>
<dbReference type="PROSITE" id="PS50141">
    <property type="entry name" value="A_DEAMIN_EDITASE"/>
    <property type="match status" value="1"/>
</dbReference>
<organism evidence="2 3">
    <name type="scientific">Carya illinoinensis</name>
    <name type="common">Pecan</name>
    <dbReference type="NCBI Taxonomy" id="32201"/>
    <lineage>
        <taxon>Eukaryota</taxon>
        <taxon>Viridiplantae</taxon>
        <taxon>Streptophyta</taxon>
        <taxon>Embryophyta</taxon>
        <taxon>Tracheophyta</taxon>
        <taxon>Spermatophyta</taxon>
        <taxon>Magnoliopsida</taxon>
        <taxon>eudicotyledons</taxon>
        <taxon>Gunneridae</taxon>
        <taxon>Pentapetalae</taxon>
        <taxon>rosids</taxon>
        <taxon>fabids</taxon>
        <taxon>Fagales</taxon>
        <taxon>Juglandaceae</taxon>
        <taxon>Carya</taxon>
    </lineage>
</organism>
<evidence type="ECO:0000313" key="2">
    <source>
        <dbReference type="EMBL" id="KAG6725367.1"/>
    </source>
</evidence>
<dbReference type="GO" id="GO:0006396">
    <property type="term" value="P:RNA processing"/>
    <property type="evidence" value="ECO:0007669"/>
    <property type="project" value="InterPro"/>
</dbReference>
<dbReference type="SMART" id="SM00552">
    <property type="entry name" value="ADEAMc"/>
    <property type="match status" value="1"/>
</dbReference>
<dbReference type="EMBL" id="CM031826">
    <property type="protein sequence ID" value="KAG6725367.1"/>
    <property type="molecule type" value="Genomic_DNA"/>
</dbReference>
<feature type="domain" description="A to I editase" evidence="1">
    <location>
        <begin position="51"/>
        <end position="382"/>
    </location>
</feature>
<protein>
    <recommendedName>
        <fullName evidence="1">A to I editase domain-containing protein</fullName>
    </recommendedName>
</protein>
<dbReference type="PANTHER" id="PTHR10910:SF62">
    <property type="entry name" value="AT07585P-RELATED"/>
    <property type="match status" value="1"/>
</dbReference>
<name>A0A922FR19_CARIL</name>
<dbReference type="GO" id="GO:0005737">
    <property type="term" value="C:cytoplasm"/>
    <property type="evidence" value="ECO:0007669"/>
    <property type="project" value="TreeGrafter"/>
</dbReference>
<dbReference type="Pfam" id="PF02137">
    <property type="entry name" value="A_deamin"/>
    <property type="match status" value="1"/>
</dbReference>
<dbReference type="GO" id="GO:0003726">
    <property type="term" value="F:double-stranded RNA adenosine deaminase activity"/>
    <property type="evidence" value="ECO:0007669"/>
    <property type="project" value="TreeGrafter"/>
</dbReference>
<dbReference type="AlphaFoldDB" id="A0A922FR19"/>
<comment type="caution">
    <text evidence="2">The sequence shown here is derived from an EMBL/GenBank/DDBJ whole genome shotgun (WGS) entry which is preliminary data.</text>
</comment>
<gene>
    <name evidence="2" type="ORF">I3842_02G029300</name>
</gene>
<proteinExistence type="predicted"/>
<evidence type="ECO:0000313" key="3">
    <source>
        <dbReference type="Proteomes" id="UP000811246"/>
    </source>
</evidence>
<dbReference type="GO" id="GO:0006382">
    <property type="term" value="P:adenosine to inosine editing"/>
    <property type="evidence" value="ECO:0007669"/>
    <property type="project" value="TreeGrafter"/>
</dbReference>
<dbReference type="PANTHER" id="PTHR10910">
    <property type="entry name" value="EUKARYOTE SPECIFIC DSRNA BINDING PROTEIN"/>
    <property type="match status" value="1"/>
</dbReference>
<dbReference type="GO" id="GO:0008251">
    <property type="term" value="F:tRNA-specific adenosine deaminase activity"/>
    <property type="evidence" value="ECO:0007669"/>
    <property type="project" value="TreeGrafter"/>
</dbReference>
<sequence length="425" mass="47538">MAEASWGERVADKVFSLYNSLPKEGKPQGREFTVLAAFLLSSPSQELEVVALGTGTKCIGCSLLSPYGDVVNDSHAEIIARRALLRFFYAQTQGLAHFHSKQNYIDGSNKLQGFDINDLPFQSDADGFGKVKYTLKPGWQLHLYISQPPCWFASPSCLLFPPKCNTSRERDSQPYMGDLNNSISEPWEVSVNNNGVASQHVGSVQRKLVWGDTTSSVSCSDKIARWNVVGVQGALLSYFLLPVYLFSVTVGGSPNRPKKFHLEDRLRIALYDRIHPLLNEIMSPFQVNQPLFRSAPIPPEEFQRSKLRTSTCRYSICWNKSGLHEVILGSTGRKQGASAKGALSPSTESSLCKKQLLEIFLSLEHECQTEYPANEISYRALKVRFNFLHVTNVIDWILCCPEIMVAIRLLKKKVVVSVLLENLCI</sequence>